<feature type="transmembrane region" description="Helical" evidence="1">
    <location>
        <begin position="73"/>
        <end position="97"/>
    </location>
</feature>
<feature type="transmembrane region" description="Helical" evidence="1">
    <location>
        <begin position="162"/>
        <end position="187"/>
    </location>
</feature>
<dbReference type="HOGENOM" id="CLU_121508_0_0_1"/>
<reference evidence="3 4" key="1">
    <citation type="journal article" date="2004" name="Proc. Natl. Acad. Sci. U.S.A.">
        <title>The diploid genome sequence of Candida albicans.</title>
        <authorList>
            <person name="Jones T."/>
            <person name="Federspiel N.A."/>
            <person name="Chibana H."/>
            <person name="Dungan J."/>
            <person name="Kalman S."/>
            <person name="Magee B.B."/>
            <person name="Newport G."/>
            <person name="Thorstenson Y.R."/>
            <person name="Agabian N."/>
            <person name="Magee P.T."/>
            <person name="Davis R.W."/>
            <person name="Scherer S."/>
        </authorList>
    </citation>
    <scope>NUCLEOTIDE SEQUENCE [LARGE SCALE GENOMIC DNA]</scope>
    <source>
        <strain evidence="4">SC5314 / ATCC MYA-2876</strain>
    </source>
</reference>
<dbReference type="InParanoid" id="Q59MV3"/>
<protein>
    <submittedName>
        <fullName evidence="3">Uncharacterized protein</fullName>
    </submittedName>
</protein>
<dbReference type="KEGG" id="cal:CAALFM_CR07840CA"/>
<accession>Q59MV3</accession>
<dbReference type="CGD" id="CAL0000180973">
    <property type="gene designation" value="orf19.11198"/>
</dbReference>
<keyword evidence="1" id="KW-0472">Membrane</keyword>
<gene>
    <name evidence="3" type="ordered locus">CAALFM_CR07840CA</name>
    <name evidence="2" type="ordered locus">orf19.11198</name>
</gene>
<keyword evidence="1" id="KW-1133">Transmembrane helix</keyword>
<sequence>MTKEKERHFSFFLSGKTGGAKRRISRKRVTDFYSYIELSVVVLYFFQVFSSSAFVITSFIISQYTHYTLHPQIYIYTLFLLLFNTFFLYLVFIFNFLPFLYSFSHSLFGFPFFPSSSLLLHFVFSFVSTFFFFRLVLDYIFLFKKRNNNNNKLLTSSSFTKYNLFIHYISFQIVFNSVLVLVLFDLFNTSPFKSNN</sequence>
<evidence type="ECO:0000313" key="3">
    <source>
        <dbReference type="EMBL" id="AOW31475.1"/>
    </source>
</evidence>
<evidence type="ECO:0000313" key="4">
    <source>
        <dbReference type="Proteomes" id="UP000000559"/>
    </source>
</evidence>
<dbReference type="AlphaFoldDB" id="Q59MV3"/>
<dbReference type="OMA" id="ISQYTHY"/>
<reference evidence="3 4" key="3">
    <citation type="journal article" date="2013" name="Genome Biol.">
        <title>Assembly of a phased diploid Candida albicans genome facilitates allele-specific measurements and provides a simple model for repeat and indel structure.</title>
        <authorList>
            <person name="Muzzey D."/>
            <person name="Schwartz K."/>
            <person name="Weissman J.S."/>
            <person name="Sherlock G."/>
        </authorList>
    </citation>
    <scope>NUCLEOTIDE SEQUENCE [LARGE SCALE GENOMIC DNA]</scope>
    <source>
        <strain evidence="4">SC5314 / ATCC MYA-2876</strain>
    </source>
</reference>
<reference evidence="3 4" key="2">
    <citation type="journal article" date="2007" name="Genome Biol.">
        <title>Assembly of the Candida albicans genome into sixteen supercontigs aligned on the eight chromosomes.</title>
        <authorList>
            <person name="van het Hoog M."/>
            <person name="Rast T.J."/>
            <person name="Martchenko M."/>
            <person name="Grindle S."/>
            <person name="Dignard D."/>
            <person name="Hogues H."/>
            <person name="Cuomo C."/>
            <person name="Berriman M."/>
            <person name="Scherer S."/>
            <person name="Magee B.B."/>
            <person name="Whiteway M."/>
            <person name="Chibana H."/>
            <person name="Nantel A."/>
            <person name="Magee P.T."/>
        </authorList>
    </citation>
    <scope>GENOME REANNOTATION</scope>
    <source>
        <strain evidence="4">SC5314 / ATCC MYA-2876</strain>
    </source>
</reference>
<keyword evidence="1" id="KW-0812">Transmembrane</keyword>
<feature type="transmembrane region" description="Helical" evidence="1">
    <location>
        <begin position="32"/>
        <end position="61"/>
    </location>
</feature>
<evidence type="ECO:0000313" key="2">
    <source>
        <dbReference type="CGD" id="CAL0000180973"/>
    </source>
</evidence>
<feature type="transmembrane region" description="Helical" evidence="1">
    <location>
        <begin position="118"/>
        <end position="142"/>
    </location>
</feature>
<dbReference type="GeneID" id="3647346"/>
<dbReference type="RefSeq" id="XP_711052.1">
    <property type="nucleotide sequence ID" value="XM_705960.1"/>
</dbReference>
<dbReference type="EMBL" id="CP017630">
    <property type="protein sequence ID" value="AOW31475.1"/>
    <property type="molecule type" value="Genomic_DNA"/>
</dbReference>
<evidence type="ECO:0000256" key="1">
    <source>
        <dbReference type="SAM" id="Phobius"/>
    </source>
</evidence>
<organism evidence="3 4">
    <name type="scientific">Candida albicans (strain SC5314 / ATCC MYA-2876)</name>
    <name type="common">Yeast</name>
    <dbReference type="NCBI Taxonomy" id="237561"/>
    <lineage>
        <taxon>Eukaryota</taxon>
        <taxon>Fungi</taxon>
        <taxon>Dikarya</taxon>
        <taxon>Ascomycota</taxon>
        <taxon>Saccharomycotina</taxon>
        <taxon>Pichiomycetes</taxon>
        <taxon>Debaryomycetaceae</taxon>
        <taxon>Candida/Lodderomyces clade</taxon>
        <taxon>Candida</taxon>
    </lineage>
</organism>
<name>Q59MV3_CANAL</name>
<keyword evidence="4" id="KW-1185">Reference proteome</keyword>
<proteinExistence type="predicted"/>
<dbReference type="VEuPathDB" id="FungiDB:CR_07840C_A"/>
<dbReference type="Proteomes" id="UP000000559">
    <property type="component" value="Chromosome R"/>
</dbReference>